<dbReference type="KEGG" id="nja:NSJP_0846"/>
<protein>
    <submittedName>
        <fullName evidence="2">Uncharacterized protein</fullName>
    </submittedName>
</protein>
<dbReference type="EMBL" id="LT828648">
    <property type="protein sequence ID" value="SLM47018.1"/>
    <property type="molecule type" value="Genomic_DNA"/>
</dbReference>
<keyword evidence="3" id="KW-1185">Reference proteome</keyword>
<dbReference type="Proteomes" id="UP000192042">
    <property type="component" value="Chromosome I"/>
</dbReference>
<accession>A0A1W1I1Y6</accession>
<sequence>MQGQSQWGSPIKVWILKIMVETLAMSQDKVSSRRQFAQSPTELTVEEGGSSGSASSAMFQQDISQY</sequence>
<gene>
    <name evidence="2" type="ORF">NSJP_0846</name>
</gene>
<evidence type="ECO:0000313" key="2">
    <source>
        <dbReference type="EMBL" id="SLM47018.1"/>
    </source>
</evidence>
<name>A0A1W1I1Y6_9BACT</name>
<feature type="region of interest" description="Disordered" evidence="1">
    <location>
        <begin position="34"/>
        <end position="66"/>
    </location>
</feature>
<reference evidence="2 3" key="1">
    <citation type="submission" date="2017-03" db="EMBL/GenBank/DDBJ databases">
        <authorList>
            <person name="Afonso C.L."/>
            <person name="Miller P.J."/>
            <person name="Scott M.A."/>
            <person name="Spackman E."/>
            <person name="Goraichik I."/>
            <person name="Dimitrov K.M."/>
            <person name="Suarez D.L."/>
            <person name="Swayne D.E."/>
        </authorList>
    </citation>
    <scope>NUCLEOTIDE SEQUENCE [LARGE SCALE GENOMIC DNA]</scope>
    <source>
        <strain evidence="2">Genome sequencing of Nitrospira japonica strain NJ11</strain>
    </source>
</reference>
<dbReference type="AlphaFoldDB" id="A0A1W1I1Y6"/>
<evidence type="ECO:0000313" key="3">
    <source>
        <dbReference type="Proteomes" id="UP000192042"/>
    </source>
</evidence>
<organism evidence="2 3">
    <name type="scientific">Nitrospira japonica</name>
    <dbReference type="NCBI Taxonomy" id="1325564"/>
    <lineage>
        <taxon>Bacteria</taxon>
        <taxon>Pseudomonadati</taxon>
        <taxon>Nitrospirota</taxon>
        <taxon>Nitrospiria</taxon>
        <taxon>Nitrospirales</taxon>
        <taxon>Nitrospiraceae</taxon>
        <taxon>Nitrospira</taxon>
    </lineage>
</organism>
<proteinExistence type="predicted"/>
<evidence type="ECO:0000256" key="1">
    <source>
        <dbReference type="SAM" id="MobiDB-lite"/>
    </source>
</evidence>